<evidence type="ECO:0000313" key="2">
    <source>
        <dbReference type="Proteomes" id="UP000805193"/>
    </source>
</evidence>
<protein>
    <submittedName>
        <fullName evidence="1">Uncharacterized protein</fullName>
    </submittedName>
</protein>
<name>A0AC60PHX4_IXOPE</name>
<reference evidence="1 2" key="1">
    <citation type="journal article" date="2020" name="Cell">
        <title>Large-Scale Comparative Analyses of Tick Genomes Elucidate Their Genetic Diversity and Vector Capacities.</title>
        <authorList>
            <consortium name="Tick Genome and Microbiome Consortium (TIGMIC)"/>
            <person name="Jia N."/>
            <person name="Wang J."/>
            <person name="Shi W."/>
            <person name="Du L."/>
            <person name="Sun Y."/>
            <person name="Zhan W."/>
            <person name="Jiang J.F."/>
            <person name="Wang Q."/>
            <person name="Zhang B."/>
            <person name="Ji P."/>
            <person name="Bell-Sakyi L."/>
            <person name="Cui X.M."/>
            <person name="Yuan T.T."/>
            <person name="Jiang B.G."/>
            <person name="Yang W.F."/>
            <person name="Lam T.T."/>
            <person name="Chang Q.C."/>
            <person name="Ding S.J."/>
            <person name="Wang X.J."/>
            <person name="Zhu J.G."/>
            <person name="Ruan X.D."/>
            <person name="Zhao L."/>
            <person name="Wei J.T."/>
            <person name="Ye R.Z."/>
            <person name="Que T.C."/>
            <person name="Du C.H."/>
            <person name="Zhou Y.H."/>
            <person name="Cheng J.X."/>
            <person name="Dai P.F."/>
            <person name="Guo W.B."/>
            <person name="Han X.H."/>
            <person name="Huang E.J."/>
            <person name="Li L.F."/>
            <person name="Wei W."/>
            <person name="Gao Y.C."/>
            <person name="Liu J.Z."/>
            <person name="Shao H.Z."/>
            <person name="Wang X."/>
            <person name="Wang C.C."/>
            <person name="Yang T.C."/>
            <person name="Huo Q.B."/>
            <person name="Li W."/>
            <person name="Chen H.Y."/>
            <person name="Chen S.E."/>
            <person name="Zhou L.G."/>
            <person name="Ni X.B."/>
            <person name="Tian J.H."/>
            <person name="Sheng Y."/>
            <person name="Liu T."/>
            <person name="Pan Y.S."/>
            <person name="Xia L.Y."/>
            <person name="Li J."/>
            <person name="Zhao F."/>
            <person name="Cao W.C."/>
        </authorList>
    </citation>
    <scope>NUCLEOTIDE SEQUENCE [LARGE SCALE GENOMIC DNA]</scope>
    <source>
        <strain evidence="1">Iper-2018</strain>
    </source>
</reference>
<evidence type="ECO:0000313" key="1">
    <source>
        <dbReference type="EMBL" id="KAG0419876.1"/>
    </source>
</evidence>
<comment type="caution">
    <text evidence="1">The sequence shown here is derived from an EMBL/GenBank/DDBJ whole genome shotgun (WGS) entry which is preliminary data.</text>
</comment>
<proteinExistence type="predicted"/>
<gene>
    <name evidence="1" type="ORF">HPB47_003825</name>
</gene>
<accession>A0AC60PHX4</accession>
<organism evidence="1 2">
    <name type="scientific">Ixodes persulcatus</name>
    <name type="common">Taiga tick</name>
    <dbReference type="NCBI Taxonomy" id="34615"/>
    <lineage>
        <taxon>Eukaryota</taxon>
        <taxon>Metazoa</taxon>
        <taxon>Ecdysozoa</taxon>
        <taxon>Arthropoda</taxon>
        <taxon>Chelicerata</taxon>
        <taxon>Arachnida</taxon>
        <taxon>Acari</taxon>
        <taxon>Parasitiformes</taxon>
        <taxon>Ixodida</taxon>
        <taxon>Ixodoidea</taxon>
        <taxon>Ixodidae</taxon>
        <taxon>Ixodinae</taxon>
        <taxon>Ixodes</taxon>
    </lineage>
</organism>
<sequence>MIRCSLSKLGSRLACVIKFKLRGHCPSEALNRTGLLSVCGVLVIALAYVSLTQLDLLSVDSQRWGLHEHQRHLVKLGMAEVVVGTALALSALLGCFDVAVAKTTHRARLLKAYSKPTSSGQRLYHRPFEVSLAPEGLLRMEPSATFFRVSTLRKRVRKRVTICSGLSPTCRSLSKTSLNASVTSTGRVARVDTPRVKLHFAEKHIPTRKRVPVQIVVTPASSPKHSRNLERSWVSREAPTSSDFSHYANVALTPTETHPFPSDQ</sequence>
<dbReference type="Proteomes" id="UP000805193">
    <property type="component" value="Unassembled WGS sequence"/>
</dbReference>
<dbReference type="EMBL" id="JABSTQ010010569">
    <property type="protein sequence ID" value="KAG0419876.1"/>
    <property type="molecule type" value="Genomic_DNA"/>
</dbReference>
<keyword evidence="2" id="KW-1185">Reference proteome</keyword>